<name>A0A839EQ97_9GAMM</name>
<evidence type="ECO:0000256" key="1">
    <source>
        <dbReference type="ARBA" id="ARBA00004162"/>
    </source>
</evidence>
<evidence type="ECO:0000256" key="7">
    <source>
        <dbReference type="RuleBase" id="RU003879"/>
    </source>
</evidence>
<dbReference type="Pfam" id="PF02472">
    <property type="entry name" value="ExbD"/>
    <property type="match status" value="1"/>
</dbReference>
<comment type="caution">
    <text evidence="8">The sequence shown here is derived from an EMBL/GenBank/DDBJ whole genome shotgun (WGS) entry which is preliminary data.</text>
</comment>
<protein>
    <submittedName>
        <fullName evidence="8">Biopolymer transport protein ExbD</fullName>
    </submittedName>
</protein>
<dbReference type="GO" id="GO:0005886">
    <property type="term" value="C:plasma membrane"/>
    <property type="evidence" value="ECO:0007669"/>
    <property type="project" value="UniProtKB-SubCell"/>
</dbReference>
<dbReference type="GO" id="GO:0015031">
    <property type="term" value="P:protein transport"/>
    <property type="evidence" value="ECO:0007669"/>
    <property type="project" value="UniProtKB-KW"/>
</dbReference>
<evidence type="ECO:0000256" key="6">
    <source>
        <dbReference type="ARBA" id="ARBA00023136"/>
    </source>
</evidence>
<dbReference type="Proteomes" id="UP000550401">
    <property type="component" value="Unassembled WGS sequence"/>
</dbReference>
<proteinExistence type="inferred from homology"/>
<dbReference type="EMBL" id="JACGXL010000001">
    <property type="protein sequence ID" value="MBA8885905.1"/>
    <property type="molecule type" value="Genomic_DNA"/>
</dbReference>
<comment type="subcellular location">
    <subcellularLocation>
        <location evidence="1">Cell membrane</location>
        <topology evidence="1">Single-pass membrane protein</topology>
    </subcellularLocation>
    <subcellularLocation>
        <location evidence="7">Cell membrane</location>
        <topology evidence="7">Single-pass type II membrane protein</topology>
    </subcellularLocation>
</comment>
<dbReference type="GO" id="GO:0022857">
    <property type="term" value="F:transmembrane transporter activity"/>
    <property type="evidence" value="ECO:0007669"/>
    <property type="project" value="InterPro"/>
</dbReference>
<keyword evidence="7" id="KW-0653">Protein transport</keyword>
<evidence type="ECO:0000313" key="9">
    <source>
        <dbReference type="Proteomes" id="UP000550401"/>
    </source>
</evidence>
<keyword evidence="3" id="KW-1003">Cell membrane</keyword>
<organism evidence="8 9">
    <name type="scientific">Dokdonella fugitiva</name>
    <dbReference type="NCBI Taxonomy" id="328517"/>
    <lineage>
        <taxon>Bacteria</taxon>
        <taxon>Pseudomonadati</taxon>
        <taxon>Pseudomonadota</taxon>
        <taxon>Gammaproteobacteria</taxon>
        <taxon>Lysobacterales</taxon>
        <taxon>Rhodanobacteraceae</taxon>
        <taxon>Dokdonella</taxon>
    </lineage>
</organism>
<accession>A0A839EQ97</accession>
<keyword evidence="5" id="KW-1133">Transmembrane helix</keyword>
<keyword evidence="9" id="KW-1185">Reference proteome</keyword>
<gene>
    <name evidence="8" type="ORF">FHW12_000096</name>
</gene>
<keyword evidence="7" id="KW-0813">Transport</keyword>
<dbReference type="InterPro" id="IPR003400">
    <property type="entry name" value="ExbD"/>
</dbReference>
<comment type="similarity">
    <text evidence="2 7">Belongs to the ExbD/TolR family.</text>
</comment>
<dbReference type="AlphaFoldDB" id="A0A839EQ97"/>
<dbReference type="RefSeq" id="WP_182529030.1">
    <property type="nucleotide sequence ID" value="NZ_JACGXL010000001.1"/>
</dbReference>
<evidence type="ECO:0000256" key="4">
    <source>
        <dbReference type="ARBA" id="ARBA00022692"/>
    </source>
</evidence>
<evidence type="ECO:0000256" key="2">
    <source>
        <dbReference type="ARBA" id="ARBA00005811"/>
    </source>
</evidence>
<evidence type="ECO:0000313" key="8">
    <source>
        <dbReference type="EMBL" id="MBA8885905.1"/>
    </source>
</evidence>
<evidence type="ECO:0000256" key="5">
    <source>
        <dbReference type="ARBA" id="ARBA00022989"/>
    </source>
</evidence>
<keyword evidence="4 7" id="KW-0812">Transmembrane</keyword>
<keyword evidence="6" id="KW-0472">Membrane</keyword>
<evidence type="ECO:0000256" key="3">
    <source>
        <dbReference type="ARBA" id="ARBA00022475"/>
    </source>
</evidence>
<reference evidence="8 9" key="1">
    <citation type="submission" date="2020-07" db="EMBL/GenBank/DDBJ databases">
        <title>Genomic Encyclopedia of Type Strains, Phase IV (KMG-V): Genome sequencing to study the core and pangenomes of soil and plant-associated prokaryotes.</title>
        <authorList>
            <person name="Whitman W."/>
        </authorList>
    </citation>
    <scope>NUCLEOTIDE SEQUENCE [LARGE SCALE GENOMIC DNA]</scope>
    <source>
        <strain evidence="8 9">RH2WT43</strain>
    </source>
</reference>
<sequence>MRWSGKVGAVLAIVVAISALVWRQNNGVLSRIDVPAPEQKSAAQTDITERAELIVANDGGYVLDGKAVSSGALEDEIAKLRDAKPSVVIDVVAKPEAPSASIAAALAAAHVP</sequence>